<evidence type="ECO:0000313" key="3">
    <source>
        <dbReference type="Proteomes" id="UP000001116"/>
    </source>
</evidence>
<reference evidence="3" key="1">
    <citation type="journal article" date="2008" name="PLoS ONE">
        <title>Survival in nuclear waste, extreme resistance, and potential applications gleaned from the genome sequence of Kineococcus radiotolerans SRS30216.</title>
        <authorList>
            <person name="Bagwell C.E."/>
            <person name="Bhat S."/>
            <person name="Hawkins G.M."/>
            <person name="Smith B.W."/>
            <person name="Biswas T."/>
            <person name="Hoover T.R."/>
            <person name="Saunders E."/>
            <person name="Han C.S."/>
            <person name="Tsodikov O.V."/>
            <person name="Shimkets L.J."/>
        </authorList>
    </citation>
    <scope>NUCLEOTIDE SEQUENCE [LARGE SCALE GENOMIC DNA]</scope>
    <source>
        <strain evidence="3">ATCC BAA-149 / DSM 14245 / SRS30216</strain>
    </source>
</reference>
<dbReference type="EMBL" id="CP000750">
    <property type="protein sequence ID" value="ABS03967.1"/>
    <property type="molecule type" value="Genomic_DNA"/>
</dbReference>
<name>A6WAX8_KINRD</name>
<dbReference type="STRING" id="266940.Krad_2491"/>
<proteinExistence type="predicted"/>
<feature type="compositionally biased region" description="Acidic residues" evidence="1">
    <location>
        <begin position="63"/>
        <end position="72"/>
    </location>
</feature>
<dbReference type="HOGENOM" id="CLU_2553732_0_0_11"/>
<dbReference type="Proteomes" id="UP000001116">
    <property type="component" value="Chromosome"/>
</dbReference>
<dbReference type="AlphaFoldDB" id="A6WAX8"/>
<keyword evidence="3" id="KW-1185">Reference proteome</keyword>
<protein>
    <submittedName>
        <fullName evidence="2">Uncharacterized protein</fullName>
    </submittedName>
</protein>
<organism evidence="2 3">
    <name type="scientific">Kineococcus radiotolerans (strain ATCC BAA-149 / DSM 14245 / SRS30216)</name>
    <dbReference type="NCBI Taxonomy" id="266940"/>
    <lineage>
        <taxon>Bacteria</taxon>
        <taxon>Bacillati</taxon>
        <taxon>Actinomycetota</taxon>
        <taxon>Actinomycetes</taxon>
        <taxon>Kineosporiales</taxon>
        <taxon>Kineosporiaceae</taxon>
        <taxon>Kineococcus</taxon>
    </lineage>
</organism>
<gene>
    <name evidence="2" type="ordered locus">Krad_2491</name>
</gene>
<sequence>MHQVVSVVPTARSSVAGDMATDPSRAAQVVTFALPPATAHRTLKLGVLHAGDHVLTGRNRPPEDDDPEDDHPEEAGRHRRCT</sequence>
<accession>A6WAX8</accession>
<dbReference type="KEGG" id="kra:Krad_2491"/>
<feature type="region of interest" description="Disordered" evidence="1">
    <location>
        <begin position="51"/>
        <end position="82"/>
    </location>
</feature>
<evidence type="ECO:0000256" key="1">
    <source>
        <dbReference type="SAM" id="MobiDB-lite"/>
    </source>
</evidence>
<evidence type="ECO:0000313" key="2">
    <source>
        <dbReference type="EMBL" id="ABS03967.1"/>
    </source>
</evidence>